<protein>
    <recommendedName>
        <fullName evidence="2">LicD/FKTN/FKRP nucleotidyltransferase domain-containing protein</fullName>
    </recommendedName>
</protein>
<feature type="compositionally biased region" description="Low complexity" evidence="1">
    <location>
        <begin position="495"/>
        <end position="535"/>
    </location>
</feature>
<accession>A0A813K430</accession>
<dbReference type="Pfam" id="PF04991">
    <property type="entry name" value="LicD"/>
    <property type="match status" value="1"/>
</dbReference>
<organism evidence="3 4">
    <name type="scientific">Polarella glacialis</name>
    <name type="common">Dinoflagellate</name>
    <dbReference type="NCBI Taxonomy" id="89957"/>
    <lineage>
        <taxon>Eukaryota</taxon>
        <taxon>Sar</taxon>
        <taxon>Alveolata</taxon>
        <taxon>Dinophyceae</taxon>
        <taxon>Suessiales</taxon>
        <taxon>Suessiaceae</taxon>
        <taxon>Polarella</taxon>
    </lineage>
</organism>
<reference evidence="3" key="1">
    <citation type="submission" date="2021-02" db="EMBL/GenBank/DDBJ databases">
        <authorList>
            <person name="Dougan E. K."/>
            <person name="Rhodes N."/>
            <person name="Thang M."/>
            <person name="Chan C."/>
        </authorList>
    </citation>
    <scope>NUCLEOTIDE SEQUENCE</scope>
</reference>
<dbReference type="InterPro" id="IPR007074">
    <property type="entry name" value="LicD/FKTN/FKRP_NTP_transf"/>
</dbReference>
<feature type="region of interest" description="Disordered" evidence="1">
    <location>
        <begin position="60"/>
        <end position="81"/>
    </location>
</feature>
<evidence type="ECO:0000313" key="3">
    <source>
        <dbReference type="EMBL" id="CAE8692020.1"/>
    </source>
</evidence>
<comment type="caution">
    <text evidence="3">The sequence shown here is derived from an EMBL/GenBank/DDBJ whole genome shotgun (WGS) entry which is preliminary data.</text>
</comment>
<dbReference type="EMBL" id="CAJNNW010027564">
    <property type="protein sequence ID" value="CAE8692020.1"/>
    <property type="molecule type" value="Genomic_DNA"/>
</dbReference>
<evidence type="ECO:0000313" key="4">
    <source>
        <dbReference type="Proteomes" id="UP000626109"/>
    </source>
</evidence>
<feature type="domain" description="LicD/FKTN/FKRP nucleotidyltransferase" evidence="2">
    <location>
        <begin position="307"/>
        <end position="354"/>
    </location>
</feature>
<evidence type="ECO:0000256" key="1">
    <source>
        <dbReference type="SAM" id="MobiDB-lite"/>
    </source>
</evidence>
<feature type="compositionally biased region" description="Low complexity" evidence="1">
    <location>
        <begin position="60"/>
        <end position="79"/>
    </location>
</feature>
<evidence type="ECO:0000259" key="2">
    <source>
        <dbReference type="Pfam" id="PF04991"/>
    </source>
</evidence>
<dbReference type="PANTHER" id="PTHR16148:SF14">
    <property type="entry name" value="MYND-TYPE DOMAIN-CONTAINING PROTEIN"/>
    <property type="match status" value="1"/>
</dbReference>
<dbReference type="GO" id="GO:0009100">
    <property type="term" value="P:glycoprotein metabolic process"/>
    <property type="evidence" value="ECO:0007669"/>
    <property type="project" value="UniProtKB-ARBA"/>
</dbReference>
<dbReference type="AlphaFoldDB" id="A0A813K430"/>
<dbReference type="PANTHER" id="PTHR16148">
    <property type="entry name" value="NF-KAPPA-B-REPRESSING FACTOR-RELATED"/>
    <property type="match status" value="1"/>
</dbReference>
<proteinExistence type="predicted"/>
<sequence>MVRAPRSLGVAVLLTLGAQVFFSAYDAFVVPRIAPLESIRHDSVVSMSAAAAKGKAKAKAAPAKTAPAKAAKTSNSKAKPGAKVASGKAKIVVKVREPFIFRKGKDGELKLGKMGEPFKVQIRTPYRGTDLDGDRLDNLDQWYKETITGKGGRPKGFMKDLMLRSFYGSWSPTHGYFRRFKGFTGPNQQPCDTDHDTALQTLKTNLKENTHFMGQDDGSGWFWLVAGQNPGGLYLYVTKSPPFGFSQVFHGCFPRSLVLLKDRDDGCLWSEPPWSRQPNGTVCAPAALGDLLKLQALFAEVSMLLEAAGVKWLLSHGSLLGAWLHQGPIPWDEEGDILLLPEDFSRLAAQLAATTSSSAVQEIRTPRGDLIRLFQGPRVGALQFDLHEHTDRAGGWLATAFTFRLAADPRDSEVHLDAFLARTNGSHAWTDSAVLPLEVLLPARWLRFFDFLLPAPQDPKTALELWYGPRFTARRKCSLRSDAAATSRLHGADGNNNNSNNSNDSNNSNNSNNNHNNNNNNHNHNNNSNNKNVNSRQLTPGLGQIAELSGALLVASYPMVKNEELGGESQVLRCTAHLNRTKLWAFDLDTRKGRVVKVDALQRRPRLARLGQGPTDQAEATAVDGAEYTHQGAFPDKVPNMWD</sequence>
<dbReference type="Proteomes" id="UP000626109">
    <property type="component" value="Unassembled WGS sequence"/>
</dbReference>
<gene>
    <name evidence="3" type="ORF">PGLA2088_LOCUS27694</name>
</gene>
<feature type="region of interest" description="Disordered" evidence="1">
    <location>
        <begin position="488"/>
        <end position="537"/>
    </location>
</feature>
<name>A0A813K430_POLGL</name>